<proteinExistence type="predicted"/>
<gene>
    <name evidence="1" type="ORF">HMPREF9080_00103</name>
</gene>
<dbReference type="HOGENOM" id="CLU_1812297_0_0_6"/>
<dbReference type="EMBL" id="AGCM01000006">
    <property type="protein sequence ID" value="EHM56079.1"/>
    <property type="molecule type" value="Genomic_DNA"/>
</dbReference>
<evidence type="ECO:0000313" key="2">
    <source>
        <dbReference type="Proteomes" id="UP000004750"/>
    </source>
</evidence>
<evidence type="ECO:0000313" key="1">
    <source>
        <dbReference type="EMBL" id="EHM56079.1"/>
    </source>
</evidence>
<name>G9ZBI0_9GAMM</name>
<organism evidence="1 2">
    <name type="scientific">Cardiobacterium valvarum F0432</name>
    <dbReference type="NCBI Taxonomy" id="797473"/>
    <lineage>
        <taxon>Bacteria</taxon>
        <taxon>Pseudomonadati</taxon>
        <taxon>Pseudomonadota</taxon>
        <taxon>Gammaproteobacteria</taxon>
        <taxon>Cardiobacteriales</taxon>
        <taxon>Cardiobacteriaceae</taxon>
        <taxon>Cardiobacterium</taxon>
    </lineage>
</organism>
<dbReference type="STRING" id="797473.HMPREF9080_00103"/>
<dbReference type="Proteomes" id="UP000004750">
    <property type="component" value="Unassembled WGS sequence"/>
</dbReference>
<dbReference type="AlphaFoldDB" id="G9ZBI0"/>
<reference evidence="1 2" key="1">
    <citation type="submission" date="2011-08" db="EMBL/GenBank/DDBJ databases">
        <authorList>
            <person name="Weinstock G."/>
            <person name="Sodergren E."/>
            <person name="Clifton S."/>
            <person name="Fulton L."/>
            <person name="Fulton B."/>
            <person name="Courtney L."/>
            <person name="Fronick C."/>
            <person name="Harrison M."/>
            <person name="Strong C."/>
            <person name="Farmer C."/>
            <person name="Delahaunty K."/>
            <person name="Markovic C."/>
            <person name="Hall O."/>
            <person name="Minx P."/>
            <person name="Tomlinson C."/>
            <person name="Mitreva M."/>
            <person name="Hou S."/>
            <person name="Chen J."/>
            <person name="Wollam A."/>
            <person name="Pepin K.H."/>
            <person name="Johnson M."/>
            <person name="Bhonagiri V."/>
            <person name="Zhang X."/>
            <person name="Suruliraj S."/>
            <person name="Warren W."/>
            <person name="Chinwalla A."/>
            <person name="Mardis E.R."/>
            <person name="Wilson R.K."/>
        </authorList>
    </citation>
    <scope>NUCLEOTIDE SEQUENCE [LARGE SCALE GENOMIC DNA]</scope>
    <source>
        <strain evidence="1 2">F0432</strain>
    </source>
</reference>
<comment type="caution">
    <text evidence="1">The sequence shown here is derived from an EMBL/GenBank/DDBJ whole genome shotgun (WGS) entry which is preliminary data.</text>
</comment>
<sequence>MHSADQAFTHVFADVHLEFGIGLVDDGQGLRQEEGSDGRDETDSHWEVESFVAGMGLFDQLLCIKIDFLGTAQQFFADGGDNDLFVIAFKDDNAEVLFHFGNTKRKRGLGDVAFLGSAFEMLVAGDGEGELDLAESNHLMFT</sequence>
<accession>G9ZBI0</accession>
<protein>
    <submittedName>
        <fullName evidence="1">Uncharacterized protein</fullName>
    </submittedName>
</protein>